<feature type="transmembrane region" description="Helical" evidence="1">
    <location>
        <begin position="20"/>
        <end position="42"/>
    </location>
</feature>
<protein>
    <submittedName>
        <fullName evidence="2">Uncharacterized protein</fullName>
    </submittedName>
</protein>
<evidence type="ECO:0000256" key="1">
    <source>
        <dbReference type="SAM" id="Phobius"/>
    </source>
</evidence>
<feature type="transmembrane region" description="Helical" evidence="1">
    <location>
        <begin position="118"/>
        <end position="139"/>
    </location>
</feature>
<evidence type="ECO:0000313" key="2">
    <source>
        <dbReference type="EMBL" id="TXL78100.1"/>
    </source>
</evidence>
<keyword evidence="1" id="KW-1133">Transmembrane helix</keyword>
<proteinExistence type="predicted"/>
<name>A0A5C8PRA7_9HYPH</name>
<organism evidence="2 3">
    <name type="scientific">Vineibacter terrae</name>
    <dbReference type="NCBI Taxonomy" id="2586908"/>
    <lineage>
        <taxon>Bacteria</taxon>
        <taxon>Pseudomonadati</taxon>
        <taxon>Pseudomonadota</taxon>
        <taxon>Alphaproteobacteria</taxon>
        <taxon>Hyphomicrobiales</taxon>
        <taxon>Vineibacter</taxon>
    </lineage>
</organism>
<comment type="caution">
    <text evidence="2">The sequence shown here is derived from an EMBL/GenBank/DDBJ whole genome shotgun (WGS) entry which is preliminary data.</text>
</comment>
<feature type="transmembrane region" description="Helical" evidence="1">
    <location>
        <begin position="54"/>
        <end position="75"/>
    </location>
</feature>
<reference evidence="2 3" key="1">
    <citation type="submission" date="2019-06" db="EMBL/GenBank/DDBJ databases">
        <title>New taxonomy in bacterial strain CC-CFT640, isolated from vineyard.</title>
        <authorList>
            <person name="Lin S.-Y."/>
            <person name="Tsai C.-F."/>
            <person name="Young C.-C."/>
        </authorList>
    </citation>
    <scope>NUCLEOTIDE SEQUENCE [LARGE SCALE GENOMIC DNA]</scope>
    <source>
        <strain evidence="2 3">CC-CFT640</strain>
    </source>
</reference>
<keyword evidence="1" id="KW-0812">Transmembrane</keyword>
<dbReference type="EMBL" id="VDUZ01000007">
    <property type="protein sequence ID" value="TXL78100.1"/>
    <property type="molecule type" value="Genomic_DNA"/>
</dbReference>
<dbReference type="Proteomes" id="UP000321638">
    <property type="component" value="Unassembled WGS sequence"/>
</dbReference>
<dbReference type="AlphaFoldDB" id="A0A5C8PRA7"/>
<accession>A0A5C8PRA7</accession>
<dbReference type="RefSeq" id="WP_147846368.1">
    <property type="nucleotide sequence ID" value="NZ_DATAJT010000422.1"/>
</dbReference>
<keyword evidence="3" id="KW-1185">Reference proteome</keyword>
<keyword evidence="1" id="KW-0472">Membrane</keyword>
<gene>
    <name evidence="2" type="ORF">FHP25_07805</name>
</gene>
<dbReference type="OrthoDB" id="7375886at2"/>
<evidence type="ECO:0000313" key="3">
    <source>
        <dbReference type="Proteomes" id="UP000321638"/>
    </source>
</evidence>
<sequence>MAMTSPSTERPTTVRLHPWIFRGVVALAAWALLAAWGFAATWSPDVSESYTDLALVFVSYLCIVTIGLVFALGSFARHSPDPARDDDKASRGSFHDWRSREIEVGSGHQRGSHVAVDILLAPAAIAIGMTALVIVWHLAPAAG</sequence>